<dbReference type="Proteomes" id="UP000000271">
    <property type="component" value="Chromosome"/>
</dbReference>
<evidence type="ECO:0000313" key="2">
    <source>
        <dbReference type="EMBL" id="ADI00470.1"/>
    </source>
</evidence>
<dbReference type="SMART" id="SM00530">
    <property type="entry name" value="HTH_XRE"/>
    <property type="match status" value="1"/>
</dbReference>
<accession>D6XZW8</accession>
<dbReference type="STRING" id="439292.Bsel_2988"/>
<dbReference type="InterPro" id="IPR041315">
    <property type="entry name" value="PlcR_TPR"/>
</dbReference>
<dbReference type="EMBL" id="CP001791">
    <property type="protein sequence ID" value="ADI00470.1"/>
    <property type="molecule type" value="Genomic_DNA"/>
</dbReference>
<dbReference type="SUPFAM" id="SSF48452">
    <property type="entry name" value="TPR-like"/>
    <property type="match status" value="1"/>
</dbReference>
<dbReference type="KEGG" id="bse:Bsel_2988"/>
<dbReference type="InterPro" id="IPR053163">
    <property type="entry name" value="HTH-type_regulator_Rgg"/>
</dbReference>
<dbReference type="Pfam" id="PF18768">
    <property type="entry name" value="RNPP_C"/>
    <property type="match status" value="1"/>
</dbReference>
<protein>
    <submittedName>
        <fullName evidence="2">Transcriptional regulator, XRE family</fullName>
    </submittedName>
</protein>
<dbReference type="GO" id="GO:0003677">
    <property type="term" value="F:DNA binding"/>
    <property type="evidence" value="ECO:0007669"/>
    <property type="project" value="InterPro"/>
</dbReference>
<dbReference type="Pfam" id="PF01381">
    <property type="entry name" value="HTH_3"/>
    <property type="match status" value="1"/>
</dbReference>
<gene>
    <name evidence="2" type="ordered locus">Bsel_2988</name>
</gene>
<dbReference type="InterPro" id="IPR019734">
    <property type="entry name" value="TPR_rpt"/>
</dbReference>
<feature type="domain" description="HTH cro/C1-type" evidence="1">
    <location>
        <begin position="9"/>
        <end position="62"/>
    </location>
</feature>
<dbReference type="RefSeq" id="WP_013173877.1">
    <property type="nucleotide sequence ID" value="NC_014219.1"/>
</dbReference>
<dbReference type="OrthoDB" id="1150409at2"/>
<dbReference type="eggNOG" id="COG1396">
    <property type="taxonomic scope" value="Bacteria"/>
</dbReference>
<reference evidence="2" key="1">
    <citation type="submission" date="2009-10" db="EMBL/GenBank/DDBJ databases">
        <title>Complete sequence of Bacillus selenitireducens MLS10.</title>
        <authorList>
            <consortium name="US DOE Joint Genome Institute"/>
            <person name="Lucas S."/>
            <person name="Copeland A."/>
            <person name="Lapidus A."/>
            <person name="Glavina del Rio T."/>
            <person name="Dalin E."/>
            <person name="Tice H."/>
            <person name="Bruce D."/>
            <person name="Goodwin L."/>
            <person name="Pitluck S."/>
            <person name="Sims D."/>
            <person name="Brettin T."/>
            <person name="Detter J.C."/>
            <person name="Han C."/>
            <person name="Larimer F."/>
            <person name="Land M."/>
            <person name="Hauser L."/>
            <person name="Kyrpides N."/>
            <person name="Ovchinnikova G."/>
            <person name="Stolz J."/>
        </authorList>
    </citation>
    <scope>NUCLEOTIDE SEQUENCE [LARGE SCALE GENOMIC DNA]</scope>
    <source>
        <strain evidence="2">MLS10</strain>
    </source>
</reference>
<dbReference type="PANTHER" id="PTHR37038:SF14">
    <property type="entry name" value="TRANSCRIPTIONAL ACTIVATOR"/>
    <property type="match status" value="1"/>
</dbReference>
<sequence>MHSSYGHAIKSLREQQGLTQEALAKDICDRSTLSKIENGSSTPHASTLAKLCTRLNISISNLELYQNEDHYLYTLSFTNDVRRAAANRAYTDIERLIETHATAPSFQEPHMIAFLRWLQALVHHHVYNQTDEAFHVLQEALDTLKQSTHIDRIKMKADMLMSKGNFFFNLKQFDQAASAYHQAKEQLKNSHFLHAYDTLIRLYFNVSVLLIKQGQYQDALEHCQAGIRMCIETNTMQSLGELYYHAGLCEYHLGIETYQTNIDYALTLFRIKGHDQFHSFVEEKMNKLK</sequence>
<dbReference type="PANTHER" id="PTHR37038">
    <property type="entry name" value="TRANSCRIPTIONAL REGULATOR-RELATED"/>
    <property type="match status" value="1"/>
</dbReference>
<dbReference type="AlphaFoldDB" id="D6XZW8"/>
<dbReference type="InterPro" id="IPR001387">
    <property type="entry name" value="Cro/C1-type_HTH"/>
</dbReference>
<dbReference type="InterPro" id="IPR011990">
    <property type="entry name" value="TPR-like_helical_dom_sf"/>
</dbReference>
<dbReference type="SMART" id="SM00028">
    <property type="entry name" value="TPR"/>
    <property type="match status" value="2"/>
</dbReference>
<evidence type="ECO:0000259" key="1">
    <source>
        <dbReference type="PROSITE" id="PS50943"/>
    </source>
</evidence>
<dbReference type="PROSITE" id="PS50943">
    <property type="entry name" value="HTH_CROC1"/>
    <property type="match status" value="1"/>
</dbReference>
<dbReference type="CDD" id="cd00093">
    <property type="entry name" value="HTH_XRE"/>
    <property type="match status" value="1"/>
</dbReference>
<dbReference type="InterPro" id="IPR010982">
    <property type="entry name" value="Lambda_DNA-bd_dom_sf"/>
</dbReference>
<name>D6XZW8_BACIE</name>
<evidence type="ECO:0000313" key="3">
    <source>
        <dbReference type="Proteomes" id="UP000000271"/>
    </source>
</evidence>
<organism evidence="2 3">
    <name type="scientific">Bacillus selenitireducens (strain ATCC 700615 / DSM 15326 / MLS10)</name>
    <dbReference type="NCBI Taxonomy" id="439292"/>
    <lineage>
        <taxon>Bacteria</taxon>
        <taxon>Bacillati</taxon>
        <taxon>Bacillota</taxon>
        <taxon>Bacilli</taxon>
        <taxon>Bacillales</taxon>
        <taxon>Bacillaceae</taxon>
        <taxon>Salisediminibacterium</taxon>
    </lineage>
</organism>
<dbReference type="SUPFAM" id="SSF47413">
    <property type="entry name" value="lambda repressor-like DNA-binding domains"/>
    <property type="match status" value="1"/>
</dbReference>
<dbReference type="HOGENOM" id="CLU_053304_1_0_9"/>
<proteinExistence type="predicted"/>
<dbReference type="Gene3D" id="1.25.40.10">
    <property type="entry name" value="Tetratricopeptide repeat domain"/>
    <property type="match status" value="1"/>
</dbReference>
<keyword evidence="3" id="KW-1185">Reference proteome</keyword>